<evidence type="ECO:0000256" key="1">
    <source>
        <dbReference type="SAM" id="MobiDB-lite"/>
    </source>
</evidence>
<feature type="compositionally biased region" description="Basic and acidic residues" evidence="1">
    <location>
        <begin position="57"/>
        <end position="66"/>
    </location>
</feature>
<keyword evidence="2" id="KW-0418">Kinase</keyword>
<name>A0A2Z7C3H5_9LAMI</name>
<keyword evidence="3" id="KW-1185">Reference proteome</keyword>
<dbReference type="EMBL" id="KV001333">
    <property type="protein sequence ID" value="KZV39077.1"/>
    <property type="molecule type" value="Genomic_DNA"/>
</dbReference>
<evidence type="ECO:0000313" key="3">
    <source>
        <dbReference type="Proteomes" id="UP000250235"/>
    </source>
</evidence>
<keyword evidence="2" id="KW-0675">Receptor</keyword>
<feature type="compositionally biased region" description="Basic and acidic residues" evidence="1">
    <location>
        <begin position="150"/>
        <end position="165"/>
    </location>
</feature>
<protein>
    <submittedName>
        <fullName evidence="2">Somatic embryogenesis receptor kinase 2</fullName>
    </submittedName>
</protein>
<reference evidence="2 3" key="1">
    <citation type="journal article" date="2015" name="Proc. Natl. Acad. Sci. U.S.A.">
        <title>The resurrection genome of Boea hygrometrica: A blueprint for survival of dehydration.</title>
        <authorList>
            <person name="Xiao L."/>
            <person name="Yang G."/>
            <person name="Zhang L."/>
            <person name="Yang X."/>
            <person name="Zhao S."/>
            <person name="Ji Z."/>
            <person name="Zhou Q."/>
            <person name="Hu M."/>
            <person name="Wang Y."/>
            <person name="Chen M."/>
            <person name="Xu Y."/>
            <person name="Jin H."/>
            <person name="Xiao X."/>
            <person name="Hu G."/>
            <person name="Bao F."/>
            <person name="Hu Y."/>
            <person name="Wan P."/>
            <person name="Li L."/>
            <person name="Deng X."/>
            <person name="Kuang T."/>
            <person name="Xiang C."/>
            <person name="Zhu J.K."/>
            <person name="Oliver M.J."/>
            <person name="He Y."/>
        </authorList>
    </citation>
    <scope>NUCLEOTIDE SEQUENCE [LARGE SCALE GENOMIC DNA]</scope>
    <source>
        <strain evidence="3">cv. XS01</strain>
    </source>
</reference>
<keyword evidence="2" id="KW-0808">Transferase</keyword>
<dbReference type="Proteomes" id="UP000250235">
    <property type="component" value="Unassembled WGS sequence"/>
</dbReference>
<dbReference type="AlphaFoldDB" id="A0A2Z7C3H5"/>
<evidence type="ECO:0000313" key="2">
    <source>
        <dbReference type="EMBL" id="KZV39077.1"/>
    </source>
</evidence>
<feature type="region of interest" description="Disordered" evidence="1">
    <location>
        <begin position="54"/>
        <end position="167"/>
    </location>
</feature>
<sequence length="189" mass="21168">MKCRVKVLIYHLASCPKSCRRVIDDHIVWMILIPSETWSDQPSIGVPGVCAGPSIVDPDHTQDYPDRIPAGGEHAQADRKPKLDTKTQPDRGTIKDKKEKKFYRKNRTEKTMVAEEYKNVWADTDSEESSSGTSSSSESEDELQCLMTDGAKEAEKESCDNKDELVSSSEIQAALSKLSTENEELRCRS</sequence>
<accession>A0A2Z7C3H5</accession>
<feature type="compositionally biased region" description="Basic and acidic residues" evidence="1">
    <location>
        <begin position="75"/>
        <end position="99"/>
    </location>
</feature>
<feature type="compositionally biased region" description="Basic and acidic residues" evidence="1">
    <location>
        <begin position="106"/>
        <end position="118"/>
    </location>
</feature>
<dbReference type="GO" id="GO:0016301">
    <property type="term" value="F:kinase activity"/>
    <property type="evidence" value="ECO:0007669"/>
    <property type="project" value="UniProtKB-KW"/>
</dbReference>
<proteinExistence type="predicted"/>
<gene>
    <name evidence="2" type="ORF">F511_30450</name>
</gene>
<organism evidence="2 3">
    <name type="scientific">Dorcoceras hygrometricum</name>
    <dbReference type="NCBI Taxonomy" id="472368"/>
    <lineage>
        <taxon>Eukaryota</taxon>
        <taxon>Viridiplantae</taxon>
        <taxon>Streptophyta</taxon>
        <taxon>Embryophyta</taxon>
        <taxon>Tracheophyta</taxon>
        <taxon>Spermatophyta</taxon>
        <taxon>Magnoliopsida</taxon>
        <taxon>eudicotyledons</taxon>
        <taxon>Gunneridae</taxon>
        <taxon>Pentapetalae</taxon>
        <taxon>asterids</taxon>
        <taxon>lamiids</taxon>
        <taxon>Lamiales</taxon>
        <taxon>Gesneriaceae</taxon>
        <taxon>Didymocarpoideae</taxon>
        <taxon>Trichosporeae</taxon>
        <taxon>Loxocarpinae</taxon>
        <taxon>Dorcoceras</taxon>
    </lineage>
</organism>